<feature type="transmembrane region" description="Helical" evidence="5">
    <location>
        <begin position="219"/>
        <end position="242"/>
    </location>
</feature>
<dbReference type="Proteomes" id="UP001564657">
    <property type="component" value="Unassembled WGS sequence"/>
</dbReference>
<keyword evidence="4 5" id="KW-0472">Membrane</keyword>
<dbReference type="Gene3D" id="1.20.1530.20">
    <property type="match status" value="1"/>
</dbReference>
<evidence type="ECO:0000256" key="4">
    <source>
        <dbReference type="ARBA" id="ARBA00023136"/>
    </source>
</evidence>
<dbReference type="RefSeq" id="WP_369704097.1">
    <property type="nucleotide sequence ID" value="NZ_JBGEWD010000006.1"/>
</dbReference>
<dbReference type="InterPro" id="IPR038770">
    <property type="entry name" value="Na+/solute_symporter_sf"/>
</dbReference>
<feature type="transmembrane region" description="Helical" evidence="5">
    <location>
        <begin position="190"/>
        <end position="213"/>
    </location>
</feature>
<feature type="transmembrane region" description="Helical" evidence="5">
    <location>
        <begin position="160"/>
        <end position="178"/>
    </location>
</feature>
<evidence type="ECO:0000256" key="3">
    <source>
        <dbReference type="ARBA" id="ARBA00022989"/>
    </source>
</evidence>
<dbReference type="InterPro" id="IPR004710">
    <property type="entry name" value="Bilac:Na_transpt"/>
</dbReference>
<keyword evidence="3 5" id="KW-1133">Transmembrane helix</keyword>
<evidence type="ECO:0000256" key="2">
    <source>
        <dbReference type="ARBA" id="ARBA00022692"/>
    </source>
</evidence>
<proteinExistence type="predicted"/>
<dbReference type="Pfam" id="PF01758">
    <property type="entry name" value="SBF"/>
    <property type="match status" value="1"/>
</dbReference>
<keyword evidence="2 5" id="KW-0812">Transmembrane</keyword>
<comment type="subcellular location">
    <subcellularLocation>
        <location evidence="1">Membrane</location>
        <topology evidence="1">Multi-pass membrane protein</topology>
    </subcellularLocation>
</comment>
<feature type="transmembrane region" description="Helical" evidence="5">
    <location>
        <begin position="124"/>
        <end position="148"/>
    </location>
</feature>
<evidence type="ECO:0000256" key="1">
    <source>
        <dbReference type="ARBA" id="ARBA00004141"/>
    </source>
</evidence>
<accession>A0ABV4BN56</accession>
<evidence type="ECO:0000256" key="5">
    <source>
        <dbReference type="SAM" id="Phobius"/>
    </source>
</evidence>
<feature type="transmembrane region" description="Helical" evidence="5">
    <location>
        <begin position="66"/>
        <end position="86"/>
    </location>
</feature>
<comment type="caution">
    <text evidence="6">The sequence shown here is derived from an EMBL/GenBank/DDBJ whole genome shotgun (WGS) entry which is preliminary data.</text>
</comment>
<evidence type="ECO:0000313" key="7">
    <source>
        <dbReference type="Proteomes" id="UP001564657"/>
    </source>
</evidence>
<name>A0ABV4BN56_9CLOT</name>
<keyword evidence="7" id="KW-1185">Reference proteome</keyword>
<organism evidence="6 7">
    <name type="scientific">Clostridium moutaii</name>
    <dbReference type="NCBI Taxonomy" id="3240932"/>
    <lineage>
        <taxon>Bacteria</taxon>
        <taxon>Bacillati</taxon>
        <taxon>Bacillota</taxon>
        <taxon>Clostridia</taxon>
        <taxon>Eubacteriales</taxon>
        <taxon>Clostridiaceae</taxon>
        <taxon>Clostridium</taxon>
    </lineage>
</organism>
<sequence>MIKKICKLITGYFPVWVVIGSILSFIFPAHVKPLSAYTAYYLGTVMFCMGLTMTTDDFKLVFSRPLDVLWGVVPRYLIMPFVAFTISKVLHLPAPIAAGLILVGCCPSAVASNLMTFLSKGDEALSITVSSVNTVLAPILTPAIFLMLAGSMVKVNAGSMLLSIVKSVVVPVFLGVLIRRIADKPVQKVVEFVPVVSTIALMFIITTGVAVNAANLASVAFMAFLAVALHNATGLFLGYNAARRLGKLSKRKSKAIAFEIGMENSGLAVTLALMNLNPLAAIPGAIFSAWHNVTGSTLATYWAKRAEKDDAGDAKDAKNIETENGVV</sequence>
<dbReference type="InterPro" id="IPR002657">
    <property type="entry name" value="BilAc:Na_symport/Acr3"/>
</dbReference>
<feature type="transmembrane region" description="Helical" evidence="5">
    <location>
        <begin position="12"/>
        <end position="31"/>
    </location>
</feature>
<feature type="transmembrane region" description="Helical" evidence="5">
    <location>
        <begin position="92"/>
        <end position="112"/>
    </location>
</feature>
<protein>
    <submittedName>
        <fullName evidence="6">Bile acid:sodium symporter family protein</fullName>
    </submittedName>
</protein>
<dbReference type="PANTHER" id="PTHR10361:SF28">
    <property type="entry name" value="P3 PROTEIN-RELATED"/>
    <property type="match status" value="1"/>
</dbReference>
<reference evidence="6 7" key="1">
    <citation type="submission" date="2024-08" db="EMBL/GenBank/DDBJ databases">
        <title>Clostridium lapicellarii sp. nov., and Clostridium renhuaiense sp. nov., two species isolated from the mud in a fermentation cellar used for producing sauce-flavour Chinese liquors.</title>
        <authorList>
            <person name="Yang F."/>
            <person name="Wang H."/>
            <person name="Chen L.Q."/>
            <person name="Zhou N."/>
            <person name="Lu J.J."/>
            <person name="Pu X.X."/>
            <person name="Wan B."/>
            <person name="Wang L."/>
            <person name="Liu S.J."/>
        </authorList>
    </citation>
    <scope>NUCLEOTIDE SEQUENCE [LARGE SCALE GENOMIC DNA]</scope>
    <source>
        <strain evidence="6 7">MT-5</strain>
    </source>
</reference>
<evidence type="ECO:0000313" key="6">
    <source>
        <dbReference type="EMBL" id="MEY8000212.1"/>
    </source>
</evidence>
<gene>
    <name evidence="6" type="ORF">AB8U03_08380</name>
</gene>
<feature type="transmembrane region" description="Helical" evidence="5">
    <location>
        <begin position="37"/>
        <end position="54"/>
    </location>
</feature>
<dbReference type="PANTHER" id="PTHR10361">
    <property type="entry name" value="SODIUM-BILE ACID COTRANSPORTER"/>
    <property type="match status" value="1"/>
</dbReference>
<dbReference type="EMBL" id="JBGEWD010000006">
    <property type="protein sequence ID" value="MEY8000212.1"/>
    <property type="molecule type" value="Genomic_DNA"/>
</dbReference>